<dbReference type="Proteomes" id="UP000316096">
    <property type="component" value="Unassembled WGS sequence"/>
</dbReference>
<protein>
    <submittedName>
        <fullName evidence="3">Uncharacterized protein</fullName>
    </submittedName>
</protein>
<feature type="transmembrane region" description="Helical" evidence="2">
    <location>
        <begin position="97"/>
        <end position="118"/>
    </location>
</feature>
<feature type="compositionally biased region" description="Low complexity" evidence="1">
    <location>
        <begin position="201"/>
        <end position="212"/>
    </location>
</feature>
<evidence type="ECO:0000256" key="1">
    <source>
        <dbReference type="SAM" id="MobiDB-lite"/>
    </source>
</evidence>
<sequence length="227" mass="23128">MPGQRKPELNITQLIAGAGATVTATVAASYFGVGGTLIGAGAVSVLSTVGATIYQHFLDRGKQRIVAKIPARVGAGRGGEVADPVPTGTGGRPWPKWYVLCGAAAGIFLAVMGLVTAFELFTGKPLSNTVQGRKGHGTSVHPEIGRVRPAPGPQVSGEATPDVRATPSASATPVRTPRSTPTPALSGAPDLVPGPRPTPTAPTALPTRSALPQQPLPPEDAETPYER</sequence>
<keyword evidence="2" id="KW-0812">Transmembrane</keyword>
<proteinExistence type="predicted"/>
<evidence type="ECO:0000256" key="2">
    <source>
        <dbReference type="SAM" id="Phobius"/>
    </source>
</evidence>
<evidence type="ECO:0000313" key="4">
    <source>
        <dbReference type="Proteomes" id="UP000316096"/>
    </source>
</evidence>
<keyword evidence="2" id="KW-1133">Transmembrane helix</keyword>
<dbReference type="AlphaFoldDB" id="A0A543CIJ0"/>
<accession>A0A543CIJ0</accession>
<feature type="region of interest" description="Disordered" evidence="1">
    <location>
        <begin position="126"/>
        <end position="227"/>
    </location>
</feature>
<reference evidence="3 4" key="1">
    <citation type="submission" date="2019-06" db="EMBL/GenBank/DDBJ databases">
        <title>Sequencing the genomes of 1000 actinobacteria strains.</title>
        <authorList>
            <person name="Klenk H.-P."/>
        </authorList>
    </citation>
    <scope>NUCLEOTIDE SEQUENCE [LARGE SCALE GENOMIC DNA]</scope>
    <source>
        <strain evidence="3 4">DSM 102200</strain>
    </source>
</reference>
<dbReference type="OrthoDB" id="3481735at2"/>
<gene>
    <name evidence="3" type="ORF">FB559_2266</name>
</gene>
<keyword evidence="2" id="KW-0472">Membrane</keyword>
<evidence type="ECO:0000313" key="3">
    <source>
        <dbReference type="EMBL" id="TQL96717.1"/>
    </source>
</evidence>
<comment type="caution">
    <text evidence="3">The sequence shown here is derived from an EMBL/GenBank/DDBJ whole genome shotgun (WGS) entry which is preliminary data.</text>
</comment>
<dbReference type="RefSeq" id="WP_141955545.1">
    <property type="nucleotide sequence ID" value="NZ_VFOZ01000001.1"/>
</dbReference>
<dbReference type="EMBL" id="VFOZ01000001">
    <property type="protein sequence ID" value="TQL96717.1"/>
    <property type="molecule type" value="Genomic_DNA"/>
</dbReference>
<feature type="compositionally biased region" description="Low complexity" evidence="1">
    <location>
        <begin position="170"/>
        <end position="184"/>
    </location>
</feature>
<feature type="transmembrane region" description="Helical" evidence="2">
    <location>
        <begin position="12"/>
        <end position="31"/>
    </location>
</feature>
<feature type="transmembrane region" description="Helical" evidence="2">
    <location>
        <begin position="37"/>
        <end position="58"/>
    </location>
</feature>
<organism evidence="3 4">
    <name type="scientific">Actinoallomurus bryophytorum</name>
    <dbReference type="NCBI Taxonomy" id="1490222"/>
    <lineage>
        <taxon>Bacteria</taxon>
        <taxon>Bacillati</taxon>
        <taxon>Actinomycetota</taxon>
        <taxon>Actinomycetes</taxon>
        <taxon>Streptosporangiales</taxon>
        <taxon>Thermomonosporaceae</taxon>
        <taxon>Actinoallomurus</taxon>
    </lineage>
</organism>
<name>A0A543CIJ0_9ACTN</name>
<keyword evidence="4" id="KW-1185">Reference proteome</keyword>